<evidence type="ECO:0000313" key="1">
    <source>
        <dbReference type="EMBL" id="KAF2854926.1"/>
    </source>
</evidence>
<organism evidence="1 2">
    <name type="scientific">Plenodomus tracheiphilus IPT5</name>
    <dbReference type="NCBI Taxonomy" id="1408161"/>
    <lineage>
        <taxon>Eukaryota</taxon>
        <taxon>Fungi</taxon>
        <taxon>Dikarya</taxon>
        <taxon>Ascomycota</taxon>
        <taxon>Pezizomycotina</taxon>
        <taxon>Dothideomycetes</taxon>
        <taxon>Pleosporomycetidae</taxon>
        <taxon>Pleosporales</taxon>
        <taxon>Pleosporineae</taxon>
        <taxon>Leptosphaeriaceae</taxon>
        <taxon>Plenodomus</taxon>
    </lineage>
</organism>
<accession>A0A6A7BHC0</accession>
<proteinExistence type="predicted"/>
<gene>
    <name evidence="1" type="ORF">T440DRAFT_475255</name>
</gene>
<name>A0A6A7BHC0_9PLEO</name>
<dbReference type="Proteomes" id="UP000799423">
    <property type="component" value="Unassembled WGS sequence"/>
</dbReference>
<dbReference type="EMBL" id="MU006291">
    <property type="protein sequence ID" value="KAF2854926.1"/>
    <property type="molecule type" value="Genomic_DNA"/>
</dbReference>
<evidence type="ECO:0000313" key="2">
    <source>
        <dbReference type="Proteomes" id="UP000799423"/>
    </source>
</evidence>
<protein>
    <submittedName>
        <fullName evidence="1">Uncharacterized protein</fullName>
    </submittedName>
</protein>
<sequence length="103" mass="12073">MPTLYILIYRSKMLLTLRVQQEQIHEAYQKRFNVEGLQLKHKGAIVDPSDLLNSFQTSGDNLLLFLATYGSRPERNWTTPPSRTCEEDNLKVHGEIRVERERE</sequence>
<dbReference type="AlphaFoldDB" id="A0A6A7BHC0"/>
<reference evidence="1" key="1">
    <citation type="submission" date="2020-01" db="EMBL/GenBank/DDBJ databases">
        <authorList>
            <consortium name="DOE Joint Genome Institute"/>
            <person name="Haridas S."/>
            <person name="Albert R."/>
            <person name="Binder M."/>
            <person name="Bloem J."/>
            <person name="Labutti K."/>
            <person name="Salamov A."/>
            <person name="Andreopoulos B."/>
            <person name="Baker S.E."/>
            <person name="Barry K."/>
            <person name="Bills G."/>
            <person name="Bluhm B.H."/>
            <person name="Cannon C."/>
            <person name="Castanera R."/>
            <person name="Culley D.E."/>
            <person name="Daum C."/>
            <person name="Ezra D."/>
            <person name="Gonzalez J.B."/>
            <person name="Henrissat B."/>
            <person name="Kuo A."/>
            <person name="Liang C."/>
            <person name="Lipzen A."/>
            <person name="Lutzoni F."/>
            <person name="Magnuson J."/>
            <person name="Mondo S."/>
            <person name="Nolan M."/>
            <person name="Ohm R."/>
            <person name="Pangilinan J."/>
            <person name="Park H.-J."/>
            <person name="Ramirez L."/>
            <person name="Alfaro M."/>
            <person name="Sun H."/>
            <person name="Tritt A."/>
            <person name="Yoshinaga Y."/>
            <person name="Zwiers L.-H."/>
            <person name="Turgeon B.G."/>
            <person name="Goodwin S.B."/>
            <person name="Spatafora J.W."/>
            <person name="Crous P.W."/>
            <person name="Grigoriev I.V."/>
        </authorList>
    </citation>
    <scope>NUCLEOTIDE SEQUENCE</scope>
    <source>
        <strain evidence="1">IPT5</strain>
    </source>
</reference>
<keyword evidence="2" id="KW-1185">Reference proteome</keyword>